<proteinExistence type="predicted"/>
<dbReference type="Proteomes" id="UP000504637">
    <property type="component" value="Unplaced"/>
</dbReference>
<organism evidence="3">
    <name type="scientific">Dissoconium aciculare CBS 342.82</name>
    <dbReference type="NCBI Taxonomy" id="1314786"/>
    <lineage>
        <taxon>Eukaryota</taxon>
        <taxon>Fungi</taxon>
        <taxon>Dikarya</taxon>
        <taxon>Ascomycota</taxon>
        <taxon>Pezizomycotina</taxon>
        <taxon>Dothideomycetes</taxon>
        <taxon>Dothideomycetidae</taxon>
        <taxon>Mycosphaerellales</taxon>
        <taxon>Dissoconiaceae</taxon>
        <taxon>Dissoconium</taxon>
    </lineage>
</organism>
<reference evidence="3" key="1">
    <citation type="submission" date="2020-01" db="EMBL/GenBank/DDBJ databases">
        <authorList>
            <consortium name="DOE Joint Genome Institute"/>
            <person name="Haridas S."/>
            <person name="Albert R."/>
            <person name="Binder M."/>
            <person name="Bloem J."/>
            <person name="Labutti K."/>
            <person name="Salamov A."/>
            <person name="Andreopoulos B."/>
            <person name="Baker S.E."/>
            <person name="Barry K."/>
            <person name="Bills G."/>
            <person name="Bluhm B.H."/>
            <person name="Cannon C."/>
            <person name="Castanera R."/>
            <person name="Culley D.E."/>
            <person name="Daum C."/>
            <person name="Ezra D."/>
            <person name="Gonzalez J.B."/>
            <person name="Henrissat B."/>
            <person name="Kuo A."/>
            <person name="Liang C."/>
            <person name="Lipzen A."/>
            <person name="Lutzoni F."/>
            <person name="Magnuson J."/>
            <person name="Mondo S."/>
            <person name="Nolan M."/>
            <person name="Ohm R."/>
            <person name="Pangilinan J."/>
            <person name="Park H.-J."/>
            <person name="Ramirez L."/>
            <person name="Alfaro M."/>
            <person name="Sun H."/>
            <person name="Tritt A."/>
            <person name="Yoshinaga Y."/>
            <person name="Zwiers L.-H."/>
            <person name="Turgeon B.G."/>
            <person name="Goodwin S.B."/>
            <person name="Spatafora J.W."/>
            <person name="Crous P.W."/>
            <person name="Grigoriev I.V."/>
        </authorList>
    </citation>
    <scope>NUCLEOTIDE SEQUENCE</scope>
    <source>
        <strain evidence="3">CBS 342.82</strain>
    </source>
</reference>
<sequence length="509" mass="56576">MAAVASTLPTTNDTYRPLNLPNIPNRTIDVVLSDRLTLGRDHYVPSMIYKDSFDERPPADFVERNFGFVIRTLHRVRERADKDPAAQEVFEIALATQIAARERSRREADDSYLSGLLCLHAACGSEKKPLLVNEDLCALGNEIGDMLACLRWIMYNMPNSDIRDRLDHVIEHQWATDFDVGEVSHLLRHFELLIERYDEHVAEYDECDAAASTVLNKAPPTQVIGLREALQHAGAALAFFRQHAPDVDLTSVQIPIHDLPTGMSDRDLTKHVRNVALSFVRMFDSAEQSLLPAELQSPQAPKSTLSSGVSLSESASTSPTGWEREHENQAGTIRDAETMHNHGFTLPVPRASSSATSDQTFCFEAAFDEEAQIASNDHAYDAIRGSGVTGAQRGVNYCAEVPLAPDGRELQAPAPTTGDDGGSSLLSDTTYQRSLTLAPSCYASSDAETEVLPEVVHRKMATKRPLLSHDENSHAGHERTRRRVEEPQPRRSPRTKQSQPRRSQRIRRD</sequence>
<evidence type="ECO:0000313" key="3">
    <source>
        <dbReference type="RefSeq" id="XP_033454863.1"/>
    </source>
</evidence>
<evidence type="ECO:0000313" key="2">
    <source>
        <dbReference type="Proteomes" id="UP000504637"/>
    </source>
</evidence>
<feature type="compositionally biased region" description="Basic and acidic residues" evidence="1">
    <location>
        <begin position="467"/>
        <end position="489"/>
    </location>
</feature>
<dbReference type="AlphaFoldDB" id="A0A6J3LT87"/>
<feature type="region of interest" description="Disordered" evidence="1">
    <location>
        <begin position="407"/>
        <end position="427"/>
    </location>
</feature>
<keyword evidence="2" id="KW-1185">Reference proteome</keyword>
<dbReference type="GeneID" id="54361358"/>
<gene>
    <name evidence="3" type="ORF">K489DRAFT_374824</name>
</gene>
<feature type="compositionally biased region" description="Low complexity" evidence="1">
    <location>
        <begin position="303"/>
        <end position="318"/>
    </location>
</feature>
<reference evidence="3" key="2">
    <citation type="submission" date="2020-04" db="EMBL/GenBank/DDBJ databases">
        <authorList>
            <consortium name="NCBI Genome Project"/>
        </authorList>
    </citation>
    <scope>NUCLEOTIDE SEQUENCE</scope>
    <source>
        <strain evidence="3">CBS 342.82</strain>
    </source>
</reference>
<name>A0A6J3LT87_9PEZI</name>
<protein>
    <submittedName>
        <fullName evidence="3">Uncharacterized protein</fullName>
    </submittedName>
</protein>
<dbReference type="RefSeq" id="XP_033454863.1">
    <property type="nucleotide sequence ID" value="XM_033603558.1"/>
</dbReference>
<reference evidence="3" key="3">
    <citation type="submission" date="2025-08" db="UniProtKB">
        <authorList>
            <consortium name="RefSeq"/>
        </authorList>
    </citation>
    <scope>IDENTIFICATION</scope>
    <source>
        <strain evidence="3">CBS 342.82</strain>
    </source>
</reference>
<evidence type="ECO:0000256" key="1">
    <source>
        <dbReference type="SAM" id="MobiDB-lite"/>
    </source>
</evidence>
<feature type="region of interest" description="Disordered" evidence="1">
    <location>
        <begin position="458"/>
        <end position="509"/>
    </location>
</feature>
<feature type="region of interest" description="Disordered" evidence="1">
    <location>
        <begin position="293"/>
        <end position="327"/>
    </location>
</feature>
<accession>A0A6J3LT87</accession>